<gene>
    <name evidence="2" type="ORF">E8A74_27565</name>
</gene>
<feature type="region of interest" description="Disordered" evidence="1">
    <location>
        <begin position="223"/>
        <end position="247"/>
    </location>
</feature>
<dbReference type="AlphaFoldDB" id="A0A4U1J703"/>
<sequence>MRNLHLGDLDIGLKNLATERKADLDLSAAGKLYGPMLARRHESIQNLPEVLRKRPLVAELEATDDRHDGYGGAIFAYVEAILLLPIASDATRAAALRIREAFVPNRTGLTDSYAEEAATAMKNRPKLAELEADLKMFPAPDGKTLHDWVSGFLDAGDDLSTLLNERSLVGVSSNENGTKLRSETIKLLYQFRATLRTEMEENPALPRDLERRLFSYFDELNTRRKRSGKSKTEAPAEGSAPTGNPGG</sequence>
<dbReference type="Proteomes" id="UP000309215">
    <property type="component" value="Unassembled WGS sequence"/>
</dbReference>
<dbReference type="EMBL" id="SSMQ01000032">
    <property type="protein sequence ID" value="TKD03087.1"/>
    <property type="molecule type" value="Genomic_DNA"/>
</dbReference>
<comment type="caution">
    <text evidence="2">The sequence shown here is derived from an EMBL/GenBank/DDBJ whole genome shotgun (WGS) entry which is preliminary data.</text>
</comment>
<evidence type="ECO:0000313" key="2">
    <source>
        <dbReference type="EMBL" id="TKD03087.1"/>
    </source>
</evidence>
<reference evidence="2 3" key="1">
    <citation type="submission" date="2019-04" db="EMBL/GenBank/DDBJ databases">
        <authorList>
            <person name="Li Y."/>
            <person name="Wang J."/>
        </authorList>
    </citation>
    <scope>NUCLEOTIDE SEQUENCE [LARGE SCALE GENOMIC DNA]</scope>
    <source>
        <strain evidence="2 3">DSM 14668</strain>
    </source>
</reference>
<keyword evidence="3" id="KW-1185">Reference proteome</keyword>
<name>A0A4U1J703_9BACT</name>
<protein>
    <submittedName>
        <fullName evidence="2">Uncharacterized protein</fullName>
    </submittedName>
</protein>
<accession>A0A4U1J703</accession>
<dbReference type="RefSeq" id="WP_136932067.1">
    <property type="nucleotide sequence ID" value="NZ_SSMQ01000032.1"/>
</dbReference>
<dbReference type="OrthoDB" id="5509863at2"/>
<organism evidence="2 3">
    <name type="scientific">Polyangium fumosum</name>
    <dbReference type="NCBI Taxonomy" id="889272"/>
    <lineage>
        <taxon>Bacteria</taxon>
        <taxon>Pseudomonadati</taxon>
        <taxon>Myxococcota</taxon>
        <taxon>Polyangia</taxon>
        <taxon>Polyangiales</taxon>
        <taxon>Polyangiaceae</taxon>
        <taxon>Polyangium</taxon>
    </lineage>
</organism>
<evidence type="ECO:0000256" key="1">
    <source>
        <dbReference type="SAM" id="MobiDB-lite"/>
    </source>
</evidence>
<proteinExistence type="predicted"/>
<evidence type="ECO:0000313" key="3">
    <source>
        <dbReference type="Proteomes" id="UP000309215"/>
    </source>
</evidence>